<dbReference type="Proteomes" id="UP001626628">
    <property type="component" value="Chromosome"/>
</dbReference>
<evidence type="ECO:0008006" key="4">
    <source>
        <dbReference type="Google" id="ProtNLM"/>
    </source>
</evidence>
<feature type="compositionally biased region" description="Pro residues" evidence="1">
    <location>
        <begin position="57"/>
        <end position="67"/>
    </location>
</feature>
<name>A0ABZ2QGI7_9ACTN</name>
<dbReference type="PROSITE" id="PS51257">
    <property type="entry name" value="PROKAR_LIPOPROTEIN"/>
    <property type="match status" value="1"/>
</dbReference>
<protein>
    <recommendedName>
        <fullName evidence="4">Lipoprotein</fullName>
    </recommendedName>
</protein>
<proteinExistence type="predicted"/>
<feature type="region of interest" description="Disordered" evidence="1">
    <location>
        <begin position="37"/>
        <end position="85"/>
    </location>
</feature>
<evidence type="ECO:0000313" key="2">
    <source>
        <dbReference type="EMBL" id="WXK75629.1"/>
    </source>
</evidence>
<dbReference type="EMBL" id="CP147982">
    <property type="protein sequence ID" value="WXK75629.1"/>
    <property type="molecule type" value="Genomic_DNA"/>
</dbReference>
<organism evidence="2 3">
    <name type="scientific">Streptomyces sirii</name>
    <dbReference type="NCBI Taxonomy" id="3127701"/>
    <lineage>
        <taxon>Bacteria</taxon>
        <taxon>Bacillati</taxon>
        <taxon>Actinomycetota</taxon>
        <taxon>Actinomycetes</taxon>
        <taxon>Kitasatosporales</taxon>
        <taxon>Streptomycetaceae</taxon>
        <taxon>Streptomyces</taxon>
    </lineage>
</organism>
<keyword evidence="3" id="KW-1185">Reference proteome</keyword>
<reference evidence="2 3" key="1">
    <citation type="submission" date="2024-03" db="EMBL/GenBank/DDBJ databases">
        <title>The complete genome of Streptomyces sirii sp.nov.</title>
        <authorList>
            <person name="Zakalyukina Y.V."/>
            <person name="Belik A.R."/>
            <person name="Biryukov M.V."/>
            <person name="Baturina O.A."/>
            <person name="Kabilov M.R."/>
        </authorList>
    </citation>
    <scope>NUCLEOTIDE SEQUENCE [LARGE SCALE GENOMIC DNA]</scope>
    <source>
        <strain evidence="2 3">BP-8</strain>
    </source>
</reference>
<gene>
    <name evidence="2" type="ORF">WAB15_06395</name>
</gene>
<evidence type="ECO:0000313" key="3">
    <source>
        <dbReference type="Proteomes" id="UP001626628"/>
    </source>
</evidence>
<evidence type="ECO:0000256" key="1">
    <source>
        <dbReference type="SAM" id="MobiDB-lite"/>
    </source>
</evidence>
<accession>A0ABZ2QGI7</accession>
<sequence>MPLLRPLPFPRRARPARFALSAVGVATLLVAGCAGTGQPKSAGHTPIASAPAQLWPDRPPAPAPPPDKSGQDKPSPLPGLPHVPSGDIRTLDALDVIKAQNAEDARQQTPAFEKATERRIDRCATEPKRCPVRAPEYQDLTHDGKDELIVGIEQSDHTVAIWAYMIRGGVVNRILDTAGSPLSVEVSDGDVIMREPTTSPGYEMRTVHSWDDEQQTMEIRTMEFDRAVSSPAPRRKP</sequence>
<dbReference type="RefSeq" id="WP_407285624.1">
    <property type="nucleotide sequence ID" value="NZ_CP147982.1"/>
</dbReference>